<dbReference type="SUPFAM" id="SSF53448">
    <property type="entry name" value="Nucleotide-diphospho-sugar transferases"/>
    <property type="match status" value="1"/>
</dbReference>
<dbReference type="GO" id="GO:0016740">
    <property type="term" value="F:transferase activity"/>
    <property type="evidence" value="ECO:0007669"/>
    <property type="project" value="UniProtKB-KW"/>
</dbReference>
<gene>
    <name evidence="2" type="ORF">COV74_10820</name>
</gene>
<dbReference type="EMBL" id="PCVY01000076">
    <property type="protein sequence ID" value="PIQ85081.1"/>
    <property type="molecule type" value="Genomic_DNA"/>
</dbReference>
<dbReference type="PANTHER" id="PTHR43685:SF2">
    <property type="entry name" value="GLYCOSYLTRANSFERASE 2-LIKE DOMAIN-CONTAINING PROTEIN"/>
    <property type="match status" value="1"/>
</dbReference>
<accession>A0A2H0LKZ2</accession>
<organism evidence="2 3">
    <name type="scientific">Candidatus Abzuiibacterium crystallinum</name>
    <dbReference type="NCBI Taxonomy" id="1974748"/>
    <lineage>
        <taxon>Bacteria</taxon>
        <taxon>Pseudomonadati</taxon>
        <taxon>Candidatus Omnitrophota</taxon>
        <taxon>Candidatus Abzuiibacterium</taxon>
    </lineage>
</organism>
<protein>
    <submittedName>
        <fullName evidence="2">Glycosyl transferase</fullName>
    </submittedName>
</protein>
<dbReference type="InterPro" id="IPR001173">
    <property type="entry name" value="Glyco_trans_2-like"/>
</dbReference>
<dbReference type="InterPro" id="IPR050834">
    <property type="entry name" value="Glycosyltransf_2"/>
</dbReference>
<dbReference type="Gene3D" id="3.90.550.10">
    <property type="entry name" value="Spore Coat Polysaccharide Biosynthesis Protein SpsA, Chain A"/>
    <property type="match status" value="1"/>
</dbReference>
<feature type="domain" description="Glycosyltransferase 2-like" evidence="1">
    <location>
        <begin position="6"/>
        <end position="162"/>
    </location>
</feature>
<comment type="caution">
    <text evidence="2">The sequence shown here is derived from an EMBL/GenBank/DDBJ whole genome shotgun (WGS) entry which is preliminary data.</text>
</comment>
<reference evidence="2 3" key="1">
    <citation type="submission" date="2017-09" db="EMBL/GenBank/DDBJ databases">
        <title>Depth-based differentiation of microbial function through sediment-hosted aquifers and enrichment of novel symbionts in the deep terrestrial subsurface.</title>
        <authorList>
            <person name="Probst A.J."/>
            <person name="Ladd B."/>
            <person name="Jarett J.K."/>
            <person name="Geller-Mcgrath D.E."/>
            <person name="Sieber C.M."/>
            <person name="Emerson J.B."/>
            <person name="Anantharaman K."/>
            <person name="Thomas B.C."/>
            <person name="Malmstrom R."/>
            <person name="Stieglmeier M."/>
            <person name="Klingl A."/>
            <person name="Woyke T."/>
            <person name="Ryan C.M."/>
            <person name="Banfield J.F."/>
        </authorList>
    </citation>
    <scope>NUCLEOTIDE SEQUENCE [LARGE SCALE GENOMIC DNA]</scope>
    <source>
        <strain evidence="2">CG11_big_fil_rev_8_21_14_0_20_45_26</strain>
    </source>
</reference>
<proteinExistence type="predicted"/>
<dbReference type="Proteomes" id="UP000230859">
    <property type="component" value="Unassembled WGS sequence"/>
</dbReference>
<evidence type="ECO:0000259" key="1">
    <source>
        <dbReference type="Pfam" id="PF00535"/>
    </source>
</evidence>
<dbReference type="InterPro" id="IPR029044">
    <property type="entry name" value="Nucleotide-diphossugar_trans"/>
</dbReference>
<sequence length="288" mass="33089">MLPLVSVIIPTYNRLPLLKRAVRSVQAQTYHPIELIIVDDGSIDETSQWAQTIFGVIYVPQTRQGVSRARNHGLQLAKGDWIAFLDSDDEWLPKKIQRQIEYVQTHPQSLIVQTEEIWIRNGKRVNPMKKHKKYGGNIFEKCLPLCIVSPSAAMIKRSLWDEVGLFDESLPACEDYDLWLRIAVRHPIDLIPEPLIIKYGGHADQLSHTTPALDGLRIKSIIKLIQSYKLSEKQTKAAWQTLREKCRIYGEGCLKHGKITEGKYYLDEVWEKSPDLSPYPGHDQTRQV</sequence>
<name>A0A2H0LKZ2_9BACT</name>
<evidence type="ECO:0000313" key="2">
    <source>
        <dbReference type="EMBL" id="PIQ85081.1"/>
    </source>
</evidence>
<keyword evidence="2" id="KW-0808">Transferase</keyword>
<dbReference type="Pfam" id="PF00535">
    <property type="entry name" value="Glycos_transf_2"/>
    <property type="match status" value="1"/>
</dbReference>
<evidence type="ECO:0000313" key="3">
    <source>
        <dbReference type="Proteomes" id="UP000230859"/>
    </source>
</evidence>
<dbReference type="PANTHER" id="PTHR43685">
    <property type="entry name" value="GLYCOSYLTRANSFERASE"/>
    <property type="match status" value="1"/>
</dbReference>
<dbReference type="AlphaFoldDB" id="A0A2H0LKZ2"/>